<accession>A0ABV6LNP9</accession>
<keyword evidence="1" id="KW-1133">Transmembrane helix</keyword>
<sequence length="127" mass="15096">MGNVLAYIAAVFITLPIPMTAVLYLLVRKTTRNKKHSLHFTVNVMTLIYILAVHVTLLVIFNQSFLWYIFILLILLLSMFVILQWKYQEEVHFRKVWKGFWRFNFLLFGFSYIGLTIYGLMDRILSL</sequence>
<dbReference type="RefSeq" id="WP_377347589.1">
    <property type="nucleotide sequence ID" value="NZ_JBHLTP010000009.1"/>
</dbReference>
<evidence type="ECO:0000256" key="1">
    <source>
        <dbReference type="SAM" id="Phobius"/>
    </source>
</evidence>
<evidence type="ECO:0000313" key="3">
    <source>
        <dbReference type="Proteomes" id="UP001589836"/>
    </source>
</evidence>
<comment type="caution">
    <text evidence="2">The sequence shown here is derived from an EMBL/GenBank/DDBJ whole genome shotgun (WGS) entry which is preliminary data.</text>
</comment>
<feature type="transmembrane region" description="Helical" evidence="1">
    <location>
        <begin position="6"/>
        <end position="26"/>
    </location>
</feature>
<dbReference type="Proteomes" id="UP001589836">
    <property type="component" value="Unassembled WGS sequence"/>
</dbReference>
<feature type="transmembrane region" description="Helical" evidence="1">
    <location>
        <begin position="38"/>
        <end position="59"/>
    </location>
</feature>
<feature type="transmembrane region" description="Helical" evidence="1">
    <location>
        <begin position="65"/>
        <end position="83"/>
    </location>
</feature>
<reference evidence="2 3" key="1">
    <citation type="submission" date="2024-09" db="EMBL/GenBank/DDBJ databases">
        <authorList>
            <person name="Sun Q."/>
            <person name="Mori K."/>
        </authorList>
    </citation>
    <scope>NUCLEOTIDE SEQUENCE [LARGE SCALE GENOMIC DNA]</scope>
    <source>
        <strain evidence="2 3">NCAIM B.02529</strain>
    </source>
</reference>
<dbReference type="EMBL" id="JBHLTP010000009">
    <property type="protein sequence ID" value="MFC0524034.1"/>
    <property type="molecule type" value="Genomic_DNA"/>
</dbReference>
<proteinExistence type="predicted"/>
<protein>
    <submittedName>
        <fullName evidence="2">DUF3397 domain-containing protein</fullName>
    </submittedName>
</protein>
<feature type="transmembrane region" description="Helical" evidence="1">
    <location>
        <begin position="103"/>
        <end position="121"/>
    </location>
</feature>
<dbReference type="InterPro" id="IPR024515">
    <property type="entry name" value="DUF3397"/>
</dbReference>
<keyword evidence="1" id="KW-0812">Transmembrane</keyword>
<evidence type="ECO:0000313" key="2">
    <source>
        <dbReference type="EMBL" id="MFC0524034.1"/>
    </source>
</evidence>
<keyword evidence="3" id="KW-1185">Reference proteome</keyword>
<dbReference type="PIRSF" id="PIRSF030092">
    <property type="entry name" value="UCP030092"/>
    <property type="match status" value="1"/>
</dbReference>
<gene>
    <name evidence="2" type="ORF">ACFFGV_10725</name>
</gene>
<dbReference type="InterPro" id="IPR016945">
    <property type="entry name" value="UCP030092"/>
</dbReference>
<dbReference type="Pfam" id="PF11877">
    <property type="entry name" value="DUF3397"/>
    <property type="match status" value="1"/>
</dbReference>
<organism evidence="2 3">
    <name type="scientific">Pontibacillus salicampi</name>
    <dbReference type="NCBI Taxonomy" id="1449801"/>
    <lineage>
        <taxon>Bacteria</taxon>
        <taxon>Bacillati</taxon>
        <taxon>Bacillota</taxon>
        <taxon>Bacilli</taxon>
        <taxon>Bacillales</taxon>
        <taxon>Bacillaceae</taxon>
        <taxon>Pontibacillus</taxon>
    </lineage>
</organism>
<name>A0ABV6LNP9_9BACI</name>
<keyword evidence="1" id="KW-0472">Membrane</keyword>